<dbReference type="NCBIfam" id="TIGR04056">
    <property type="entry name" value="OMP_RagA_SusC"/>
    <property type="match status" value="1"/>
</dbReference>
<dbReference type="InterPro" id="IPR000531">
    <property type="entry name" value="Beta-barrel_TonB"/>
</dbReference>
<accession>A0ABW9J2A2</accession>
<dbReference type="EMBL" id="SSHJ02000001">
    <property type="protein sequence ID" value="MFN0254666.1"/>
    <property type="molecule type" value="Genomic_DNA"/>
</dbReference>
<dbReference type="Gene3D" id="2.60.40.1120">
    <property type="entry name" value="Carboxypeptidase-like, regulatory domain"/>
    <property type="match status" value="1"/>
</dbReference>
<sequence>MKKIFTGLSVLACFCLLLLSDVAFAQNVTVKGTVIDDQKLPIPGVSILIKGTSNGVQTDASGNYSISAPSNGTLVFSFIGFNNQELPVNGKTTINVTLISSTNDLQQVVVVGYGTQRKRDVTGTIASVKGEEIEKLTATNPINALQGKVPGLTISNNGTPGSAPVVRIRGINSTGNAVNPLYIVDGQMQENIDYLNPADIESIDVLKDASSVAIYGLKGANGVIAVTTKRAAKGKTTVNLSSAIGIQQVNDKIEMADAEGFKKLYSAQLANINAAPFDYTNYNANTNWQDLIFRSAVINTNSLSISNTGEKSTTLINLGYNDQDGVVKYSNYKKFIARLNEEIRITDKIKVGANLTGFHWRNEPNTVGITNALWAAPIVAVQTNGLYNNMPSFQRAQVGNPVYSMERNRNTSINRGYRISGNLFAEIKFLKDFTLSSTVYTDLGFNNVRGYSPLPFRTVDLGEGTSPTTTVLDNSIRTSVNQRADEYRKYQQDHTITYNKELAGGHKITAVGGFNSVYESYTGLSGSRRDTTVNVPNNSNLWYLGIINQNNPMANGGSGEEESNAGVFLRTSYSYKDKYLFNGTIRRDGNSKLANQNRWKTFGSIGLGWVASEEDFFKENVKGINFLKIRGAYGSLGNGGSIPNNLFQVLMTTASNAVFGDNVYTALGNAYLVNPNLRYEQIKGFDVGLDLKALNNKLSAEINYFDKKTEDLLTTYSLPGPAGDYTYYDNLGTVTNKGFEISLGWNDKIGKDFSYSINPNFSYTANKVVALGNTINFQVTNGINVTESGRSIGYFRGYKQVGIYQSAADMEKMPVMAGSQIGDIAYADVNGDGVINTADRTHLGSPFPPYAYGLSITLNYKGFDATIDGQGFAGHKIYTQRRTQVFATLNYEANRLNAWTTPGSTNIEPILDNTRANNFLFSDYFVEPGDYFRLRNIQLGYTFNRDLLSKIGVSKLRLFMSGQNLKTWSKTTGYSPEAILGNPTTSGADNGVYPIAAVYTFGLNVTF</sequence>
<dbReference type="InterPro" id="IPR036942">
    <property type="entry name" value="Beta-barrel_TonB_sf"/>
</dbReference>
<evidence type="ECO:0000313" key="14">
    <source>
        <dbReference type="Proteomes" id="UP001517247"/>
    </source>
</evidence>
<dbReference type="Gene3D" id="2.40.170.20">
    <property type="entry name" value="TonB-dependent receptor, beta-barrel domain"/>
    <property type="match status" value="1"/>
</dbReference>
<evidence type="ECO:0000256" key="9">
    <source>
        <dbReference type="RuleBase" id="RU003357"/>
    </source>
</evidence>
<evidence type="ECO:0000256" key="1">
    <source>
        <dbReference type="ARBA" id="ARBA00004571"/>
    </source>
</evidence>
<comment type="subcellular location">
    <subcellularLocation>
        <location evidence="1 8">Cell outer membrane</location>
        <topology evidence="1 8">Multi-pass membrane protein</topology>
    </subcellularLocation>
</comment>
<evidence type="ECO:0000259" key="12">
    <source>
        <dbReference type="Pfam" id="PF07715"/>
    </source>
</evidence>
<feature type="chain" id="PRO_5046402909" evidence="10">
    <location>
        <begin position="26"/>
        <end position="1007"/>
    </location>
</feature>
<keyword evidence="3 8" id="KW-1134">Transmembrane beta strand</keyword>
<dbReference type="Pfam" id="PF07715">
    <property type="entry name" value="Plug"/>
    <property type="match status" value="1"/>
</dbReference>
<keyword evidence="6 8" id="KW-0472">Membrane</keyword>
<organism evidence="13 14">
    <name type="scientific">Pedobacter ureilyticus</name>
    <dbReference type="NCBI Taxonomy" id="1393051"/>
    <lineage>
        <taxon>Bacteria</taxon>
        <taxon>Pseudomonadati</taxon>
        <taxon>Bacteroidota</taxon>
        <taxon>Sphingobacteriia</taxon>
        <taxon>Sphingobacteriales</taxon>
        <taxon>Sphingobacteriaceae</taxon>
        <taxon>Pedobacter</taxon>
    </lineage>
</organism>
<gene>
    <name evidence="13" type="ORF">E6A44_003735</name>
</gene>
<dbReference type="Pfam" id="PF00593">
    <property type="entry name" value="TonB_dep_Rec_b-barrel"/>
    <property type="match status" value="1"/>
</dbReference>
<feature type="signal peptide" evidence="10">
    <location>
        <begin position="1"/>
        <end position="25"/>
    </location>
</feature>
<keyword evidence="5 9" id="KW-0798">TonB box</keyword>
<keyword evidence="10" id="KW-0732">Signal</keyword>
<keyword evidence="7 8" id="KW-0998">Cell outer membrane</keyword>
<dbReference type="InterPro" id="IPR012910">
    <property type="entry name" value="Plug_dom"/>
</dbReference>
<evidence type="ECO:0000256" key="2">
    <source>
        <dbReference type="ARBA" id="ARBA00022448"/>
    </source>
</evidence>
<dbReference type="InterPro" id="IPR023996">
    <property type="entry name" value="TonB-dep_OMP_SusC/RagA"/>
</dbReference>
<dbReference type="Gene3D" id="2.170.130.10">
    <property type="entry name" value="TonB-dependent receptor, plug domain"/>
    <property type="match status" value="1"/>
</dbReference>
<evidence type="ECO:0000256" key="3">
    <source>
        <dbReference type="ARBA" id="ARBA00022452"/>
    </source>
</evidence>
<dbReference type="SUPFAM" id="SSF49464">
    <property type="entry name" value="Carboxypeptidase regulatory domain-like"/>
    <property type="match status" value="1"/>
</dbReference>
<dbReference type="InterPro" id="IPR008969">
    <property type="entry name" value="CarboxyPept-like_regulatory"/>
</dbReference>
<evidence type="ECO:0000256" key="5">
    <source>
        <dbReference type="ARBA" id="ARBA00023077"/>
    </source>
</evidence>
<evidence type="ECO:0000256" key="10">
    <source>
        <dbReference type="SAM" id="SignalP"/>
    </source>
</evidence>
<evidence type="ECO:0000256" key="4">
    <source>
        <dbReference type="ARBA" id="ARBA00022692"/>
    </source>
</evidence>
<comment type="similarity">
    <text evidence="8 9">Belongs to the TonB-dependent receptor family.</text>
</comment>
<evidence type="ECO:0000313" key="13">
    <source>
        <dbReference type="EMBL" id="MFN0254666.1"/>
    </source>
</evidence>
<evidence type="ECO:0000256" key="7">
    <source>
        <dbReference type="ARBA" id="ARBA00023237"/>
    </source>
</evidence>
<dbReference type="Pfam" id="PF13715">
    <property type="entry name" value="CarbopepD_reg_2"/>
    <property type="match status" value="1"/>
</dbReference>
<dbReference type="PROSITE" id="PS52016">
    <property type="entry name" value="TONB_DEPENDENT_REC_3"/>
    <property type="match status" value="1"/>
</dbReference>
<name>A0ABW9J2A2_9SPHI</name>
<dbReference type="RefSeq" id="WP_138721805.1">
    <property type="nucleotide sequence ID" value="NZ_SSHJ02000001.1"/>
</dbReference>
<evidence type="ECO:0000259" key="11">
    <source>
        <dbReference type="Pfam" id="PF00593"/>
    </source>
</evidence>
<evidence type="ECO:0000256" key="6">
    <source>
        <dbReference type="ARBA" id="ARBA00023136"/>
    </source>
</evidence>
<evidence type="ECO:0000256" key="8">
    <source>
        <dbReference type="PROSITE-ProRule" id="PRU01360"/>
    </source>
</evidence>
<comment type="caution">
    <text evidence="13">The sequence shown here is derived from an EMBL/GenBank/DDBJ whole genome shotgun (WGS) entry which is preliminary data.</text>
</comment>
<keyword evidence="14" id="KW-1185">Reference proteome</keyword>
<feature type="domain" description="TonB-dependent receptor-like beta-barrel" evidence="11">
    <location>
        <begin position="385"/>
        <end position="965"/>
    </location>
</feature>
<keyword evidence="2 8" id="KW-0813">Transport</keyword>
<dbReference type="InterPro" id="IPR037066">
    <property type="entry name" value="Plug_dom_sf"/>
</dbReference>
<dbReference type="SUPFAM" id="SSF56935">
    <property type="entry name" value="Porins"/>
    <property type="match status" value="1"/>
</dbReference>
<protein>
    <submittedName>
        <fullName evidence="13">SusC/RagA family TonB-linked outer membrane protein</fullName>
    </submittedName>
</protein>
<keyword evidence="4 8" id="KW-0812">Transmembrane</keyword>
<reference evidence="13 14" key="1">
    <citation type="submission" date="2024-12" db="EMBL/GenBank/DDBJ databases">
        <authorList>
            <person name="Hu S."/>
        </authorList>
    </citation>
    <scope>NUCLEOTIDE SEQUENCE [LARGE SCALE GENOMIC DNA]</scope>
    <source>
        <strain evidence="13 14">THG-T11</strain>
    </source>
</reference>
<feature type="domain" description="TonB-dependent receptor plug" evidence="12">
    <location>
        <begin position="118"/>
        <end position="223"/>
    </location>
</feature>
<dbReference type="InterPro" id="IPR039426">
    <property type="entry name" value="TonB-dep_rcpt-like"/>
</dbReference>
<dbReference type="Proteomes" id="UP001517247">
    <property type="component" value="Unassembled WGS sequence"/>
</dbReference>
<dbReference type="NCBIfam" id="TIGR04057">
    <property type="entry name" value="SusC_RagA_signa"/>
    <property type="match status" value="1"/>
</dbReference>
<dbReference type="InterPro" id="IPR023997">
    <property type="entry name" value="TonB-dep_OMP_SusC/RagA_CS"/>
</dbReference>
<proteinExistence type="inferred from homology"/>